<evidence type="ECO:0000256" key="1">
    <source>
        <dbReference type="ARBA" id="ARBA00012687"/>
    </source>
</evidence>
<evidence type="ECO:0000256" key="5">
    <source>
        <dbReference type="ARBA" id="ARBA00022679"/>
    </source>
</evidence>
<reference evidence="8" key="1">
    <citation type="submission" date="2009-10" db="EMBL/GenBank/DDBJ databases">
        <title>Diversity of trophic interactions inside an arsenic-rich microbial ecosystem.</title>
        <authorList>
            <person name="Bertin P.N."/>
            <person name="Heinrich-Salmeron A."/>
            <person name="Pelletier E."/>
            <person name="Goulhen-Chollet F."/>
            <person name="Arsene-Ploetze F."/>
            <person name="Gallien S."/>
            <person name="Calteau A."/>
            <person name="Vallenet D."/>
            <person name="Casiot C."/>
            <person name="Chane-Woon-Ming B."/>
            <person name="Giloteaux L."/>
            <person name="Barakat M."/>
            <person name="Bonnefoy V."/>
            <person name="Bruneel O."/>
            <person name="Chandler M."/>
            <person name="Cleiss J."/>
            <person name="Duran R."/>
            <person name="Elbaz-Poulichet F."/>
            <person name="Fonknechten N."/>
            <person name="Lauga B."/>
            <person name="Mornico D."/>
            <person name="Ortet P."/>
            <person name="Schaeffer C."/>
            <person name="Siguier P."/>
            <person name="Alexander Thil Smith A."/>
            <person name="Van Dorsselaer A."/>
            <person name="Weissenbach J."/>
            <person name="Medigue C."/>
            <person name="Le Paslier D."/>
        </authorList>
    </citation>
    <scope>NUCLEOTIDE SEQUENCE</scope>
</reference>
<name>E6QQK8_9ZZZZ</name>
<organism evidence="8">
    <name type="scientific">mine drainage metagenome</name>
    <dbReference type="NCBI Taxonomy" id="410659"/>
    <lineage>
        <taxon>unclassified sequences</taxon>
        <taxon>metagenomes</taxon>
        <taxon>ecological metagenomes</taxon>
    </lineage>
</organism>
<comment type="catalytic activity">
    <reaction evidence="7">
        <text>a lipid X + a UDP-2-N,3-O-bis[(3R)-3-hydroxyacyl]-alpha-D-glucosamine = a lipid A disaccharide + UDP + H(+)</text>
        <dbReference type="Rhea" id="RHEA:67828"/>
        <dbReference type="ChEBI" id="CHEBI:15378"/>
        <dbReference type="ChEBI" id="CHEBI:58223"/>
        <dbReference type="ChEBI" id="CHEBI:137748"/>
        <dbReference type="ChEBI" id="CHEBI:176338"/>
        <dbReference type="ChEBI" id="CHEBI:176343"/>
        <dbReference type="EC" id="2.4.1.182"/>
    </reaction>
</comment>
<dbReference type="AlphaFoldDB" id="E6QQK8"/>
<evidence type="ECO:0000256" key="6">
    <source>
        <dbReference type="ARBA" id="ARBA00023098"/>
    </source>
</evidence>
<evidence type="ECO:0000256" key="7">
    <source>
        <dbReference type="ARBA" id="ARBA00048975"/>
    </source>
</evidence>
<evidence type="ECO:0000256" key="4">
    <source>
        <dbReference type="ARBA" id="ARBA00022676"/>
    </source>
</evidence>
<proteinExistence type="inferred from homology"/>
<dbReference type="Pfam" id="PF02684">
    <property type="entry name" value="LpxB"/>
    <property type="match status" value="1"/>
</dbReference>
<dbReference type="EC" id="2.4.1.182" evidence="1"/>
<keyword evidence="6" id="KW-0443">Lipid metabolism</keyword>
<dbReference type="NCBIfam" id="TIGR00215">
    <property type="entry name" value="lpxB"/>
    <property type="match status" value="1"/>
</dbReference>
<dbReference type="SUPFAM" id="SSF53756">
    <property type="entry name" value="UDP-Glycosyltransferase/glycogen phosphorylase"/>
    <property type="match status" value="1"/>
</dbReference>
<evidence type="ECO:0000256" key="2">
    <source>
        <dbReference type="ARBA" id="ARBA00022516"/>
    </source>
</evidence>
<dbReference type="GO" id="GO:0005543">
    <property type="term" value="F:phospholipid binding"/>
    <property type="evidence" value="ECO:0007669"/>
    <property type="project" value="TreeGrafter"/>
</dbReference>
<dbReference type="PANTHER" id="PTHR30372:SF4">
    <property type="entry name" value="LIPID-A-DISACCHARIDE SYNTHASE, MITOCHONDRIAL-RELATED"/>
    <property type="match status" value="1"/>
</dbReference>
<evidence type="ECO:0000256" key="3">
    <source>
        <dbReference type="ARBA" id="ARBA00022556"/>
    </source>
</evidence>
<keyword evidence="3" id="KW-0441">Lipid A biosynthesis</keyword>
<dbReference type="EMBL" id="CABR01000035">
    <property type="protein sequence ID" value="CBI09529.1"/>
    <property type="molecule type" value="Genomic_DNA"/>
</dbReference>
<gene>
    <name evidence="8" type="primary">lpxB</name>
    <name evidence="8" type="ORF">CARN7_0260</name>
</gene>
<dbReference type="GO" id="GO:0016020">
    <property type="term" value="C:membrane"/>
    <property type="evidence" value="ECO:0007669"/>
    <property type="project" value="GOC"/>
</dbReference>
<dbReference type="InterPro" id="IPR003835">
    <property type="entry name" value="Glyco_trans_19"/>
</dbReference>
<protein>
    <recommendedName>
        <fullName evidence="1">lipid-A-disaccharide synthase</fullName>
        <ecNumber evidence="1">2.4.1.182</ecNumber>
    </recommendedName>
</protein>
<evidence type="ECO:0000313" key="8">
    <source>
        <dbReference type="EMBL" id="CBI09529.1"/>
    </source>
</evidence>
<dbReference type="HAMAP" id="MF_00392">
    <property type="entry name" value="LpxB"/>
    <property type="match status" value="1"/>
</dbReference>
<dbReference type="GO" id="GO:0008915">
    <property type="term" value="F:lipid-A-disaccharide synthase activity"/>
    <property type="evidence" value="ECO:0007669"/>
    <property type="project" value="UniProtKB-EC"/>
</dbReference>
<keyword evidence="2" id="KW-0444">Lipid biosynthesis</keyword>
<dbReference type="PANTHER" id="PTHR30372">
    <property type="entry name" value="LIPID-A-DISACCHARIDE SYNTHASE"/>
    <property type="match status" value="1"/>
</dbReference>
<comment type="caution">
    <text evidence="8">The sequence shown here is derived from an EMBL/GenBank/DDBJ whole genome shotgun (WGS) entry which is preliminary data.</text>
</comment>
<dbReference type="GO" id="GO:0009245">
    <property type="term" value="P:lipid A biosynthetic process"/>
    <property type="evidence" value="ECO:0007669"/>
    <property type="project" value="UniProtKB-KW"/>
</dbReference>
<keyword evidence="4 8" id="KW-0328">Glycosyltransferase</keyword>
<accession>E6QQK8</accession>
<keyword evidence="5 8" id="KW-0808">Transferase</keyword>
<sequence length="386" mass="42637">MVKRPPRIAIVAGEASGDMLGSHLIRAIREHCPDAEFFGIAGPKMIAEGAYSLFAMEKLSVNGYVEVLRHLPELLGIRRHLKQAVLADKPDLFIGIDAPDFNLGLERDLKQHGITTLHFVSPSIWAWRGERIKKILRAVSHMLVVFPFEAEIYRKAGLPVTYVGHPLADVLPDCPDRQAVRAKLNLPLHAPILALLPGSRQGEVRQHARLFIDTAKLLQERHPDLCCVVPLVNAGTRALFVSALNATRHTPVMHIMDGHADEAMIAADVVLVASGTATLEAALLKRPMVITYRLAKLTAWWMRQGAYLPWVGLPNILAQRTVVPELLQEQATAPQLAEALEALLIDTARRAAIEAEFAQMHRNLKQGTAQRIAEAVLPYLQHTSCV</sequence>